<feature type="compositionally biased region" description="Pro residues" evidence="1">
    <location>
        <begin position="31"/>
        <end position="50"/>
    </location>
</feature>
<sequence>MIVNDANAPPEELKMPPVPAKDAPRAQQPPLEAPPPYSAGPSTLRPPPSPIARQPSTPSSVFRPQLAQTVNHFELFSNHDAMSGTFLIDPLLPSPPIGKCRRRTKKRDKVWGKGSRAVDINASFRTRHGAITLDLEVVAQNPSAAPGEKVPAHIVAGSTHGRTSLDVHSVHPSRSIDLFVETTHGKIVLMLPPTFDGPLVFRTRHSNSVSFLPEFAARTRTIRANDSETVLLCSPPGAQSREKPLKPINQMADDPGDRCYVRTKHGKIIVGISGADKLEEPAPAGGLFKAIGRLFESQGRAFGQYVESQARTLEKVATERGAMISQYVDARMDPPQGGSMRTTTVPRIPQAPQPPQSPQPRLPPQAPQPPQMPHCGGIASARGGMCMQPDSYGKA</sequence>
<name>A0A5C2S1B5_9APHY</name>
<evidence type="ECO:0000313" key="3">
    <source>
        <dbReference type="EMBL" id="RPD57217.1"/>
    </source>
</evidence>
<evidence type="ECO:0000259" key="2">
    <source>
        <dbReference type="Pfam" id="PF24016"/>
    </source>
</evidence>
<feature type="compositionally biased region" description="Pro residues" evidence="1">
    <location>
        <begin position="349"/>
        <end position="372"/>
    </location>
</feature>
<protein>
    <recommendedName>
        <fullName evidence="2">DUF7330 domain-containing protein</fullName>
    </recommendedName>
</protein>
<dbReference type="AlphaFoldDB" id="A0A5C2S1B5"/>
<proteinExistence type="predicted"/>
<evidence type="ECO:0000313" key="4">
    <source>
        <dbReference type="Proteomes" id="UP000313359"/>
    </source>
</evidence>
<dbReference type="Pfam" id="PF24016">
    <property type="entry name" value="DUF7330"/>
    <property type="match status" value="1"/>
</dbReference>
<keyword evidence="4" id="KW-1185">Reference proteome</keyword>
<evidence type="ECO:0000256" key="1">
    <source>
        <dbReference type="SAM" id="MobiDB-lite"/>
    </source>
</evidence>
<feature type="domain" description="DUF7330" evidence="2">
    <location>
        <begin position="71"/>
        <end position="269"/>
    </location>
</feature>
<feature type="region of interest" description="Disordered" evidence="1">
    <location>
        <begin position="330"/>
        <end position="395"/>
    </location>
</feature>
<gene>
    <name evidence="3" type="ORF">L227DRAFT_613832</name>
</gene>
<dbReference type="InterPro" id="IPR055754">
    <property type="entry name" value="DUF7330"/>
</dbReference>
<dbReference type="OrthoDB" id="2593559at2759"/>
<dbReference type="Proteomes" id="UP000313359">
    <property type="component" value="Unassembled WGS sequence"/>
</dbReference>
<organism evidence="3 4">
    <name type="scientific">Lentinus tigrinus ALCF2SS1-6</name>
    <dbReference type="NCBI Taxonomy" id="1328759"/>
    <lineage>
        <taxon>Eukaryota</taxon>
        <taxon>Fungi</taxon>
        <taxon>Dikarya</taxon>
        <taxon>Basidiomycota</taxon>
        <taxon>Agaricomycotina</taxon>
        <taxon>Agaricomycetes</taxon>
        <taxon>Polyporales</taxon>
        <taxon>Polyporaceae</taxon>
        <taxon>Lentinus</taxon>
    </lineage>
</organism>
<reference evidence="3" key="1">
    <citation type="journal article" date="2018" name="Genome Biol. Evol.">
        <title>Genomics and development of Lentinus tigrinus, a white-rot wood-decaying mushroom with dimorphic fruiting bodies.</title>
        <authorList>
            <person name="Wu B."/>
            <person name="Xu Z."/>
            <person name="Knudson A."/>
            <person name="Carlson A."/>
            <person name="Chen N."/>
            <person name="Kovaka S."/>
            <person name="LaButti K."/>
            <person name="Lipzen A."/>
            <person name="Pennachio C."/>
            <person name="Riley R."/>
            <person name="Schakwitz W."/>
            <person name="Umezawa K."/>
            <person name="Ohm R.A."/>
            <person name="Grigoriev I.V."/>
            <person name="Nagy L.G."/>
            <person name="Gibbons J."/>
            <person name="Hibbett D."/>
        </authorList>
    </citation>
    <scope>NUCLEOTIDE SEQUENCE [LARGE SCALE GENOMIC DNA]</scope>
    <source>
        <strain evidence="3">ALCF2SS1-6</strain>
    </source>
</reference>
<dbReference type="EMBL" id="ML122282">
    <property type="protein sequence ID" value="RPD57217.1"/>
    <property type="molecule type" value="Genomic_DNA"/>
</dbReference>
<feature type="region of interest" description="Disordered" evidence="1">
    <location>
        <begin position="1"/>
        <end position="60"/>
    </location>
</feature>
<accession>A0A5C2S1B5</accession>